<dbReference type="WBParaSite" id="SMUV_0000667901-mRNA-1">
    <property type="protein sequence ID" value="SMUV_0000667901-mRNA-1"/>
    <property type="gene ID" value="SMUV_0000667901"/>
</dbReference>
<reference evidence="6" key="1">
    <citation type="submission" date="2017-02" db="UniProtKB">
        <authorList>
            <consortium name="WormBaseParasite"/>
        </authorList>
    </citation>
    <scope>IDENTIFICATION</scope>
</reference>
<evidence type="ECO:0000256" key="4">
    <source>
        <dbReference type="SAM" id="MobiDB-lite"/>
    </source>
</evidence>
<sequence length="864" mass="96636">MKDTLNYFIINNIILKAISSRVTHSFGAKNKKQNKKLPLAKCCAVRISMIFESSVLNAARINEGEEKWIFANIIYWAGSTEALLSVGIEQVVISAMLHNIGQIMDPTIGASTSACSSTAGHPQPPIQQNSSSQLNNTTAGNVATNTGIPRPPVPNSIESAPPPTPTVSQAPPAKRREIYRYTSIRPLFASDWSSKTHPDKKWRVAVGSFVEDKPQDNRVYIIQLDEQQGELVERYSFEHFFPPNCIRWIPDPQNMYPDILATSCEVLRIYRVDNGVQQECVLNNKQAANFSGPLTSFDWNDVEPTLIGTASIDMSCTIWQIETGQAVGKTKRTTGNLKTQLIAHDKPVHDIGFSKLGNGKDNFATVGADGSARLFDLRNLQHSTIVYEDPTRTPLMRLAWNKQDSHYLATFAECSPEVVVIIDVRIPCNPVARLRNHRGYINALTWAPHSGCHICTAADDRQALIWDLSSVPRPVDDPILAYQAGGEVNQVHWSSTHSDWISICFDNYLEILRAPNSADDGNIKRKEIYRYEAPYTLYATGWSQNPDPDKKFRLATASFIEEYNNKVSILRLDEVAGEFIHQATFDHPYPATKVMWIPDSKGTYPDLLGTTGDYLRLWRIGEENGARIEALFNNNKSSEYCAPLTSFDWNDVDLSLIGTSSIDTTCTVWQIETGQEIGTTPKATEGSVKTQLIAHDKEVFDIGFTRMASGREIFASVGADASVRMFDLRHLEHSTIIYEEPTRSPLLRLVCNKQDHNYIATVIILDVRIPSSPVAKLNNHHAQVNGMAWAPHSSCHICTAGDDNQALIWDLHAMPRPVDDPILAYQAGGEVNQIHWAQAYPDWISICYNQWLEILRVIYVNTVL</sequence>
<dbReference type="Gene3D" id="2.130.10.10">
    <property type="entry name" value="YVTN repeat-like/Quinoprotein amine dehydrogenase"/>
    <property type="match status" value="2"/>
</dbReference>
<protein>
    <submittedName>
        <fullName evidence="6">WD_REPEATS_REGION domain-containing protein</fullName>
    </submittedName>
</protein>
<dbReference type="InterPro" id="IPR045159">
    <property type="entry name" value="DCAF7-like"/>
</dbReference>
<feature type="compositionally biased region" description="Low complexity" evidence="4">
    <location>
        <begin position="126"/>
        <end position="147"/>
    </location>
</feature>
<dbReference type="Proteomes" id="UP000046393">
    <property type="component" value="Unplaced"/>
</dbReference>
<dbReference type="PROSITE" id="PS50082">
    <property type="entry name" value="WD_REPEATS_2"/>
    <property type="match status" value="2"/>
</dbReference>
<accession>A0A0N5APT9</accession>
<feature type="region of interest" description="Disordered" evidence="4">
    <location>
        <begin position="111"/>
        <end position="175"/>
    </location>
</feature>
<organism evidence="5 6">
    <name type="scientific">Syphacia muris</name>
    <dbReference type="NCBI Taxonomy" id="451379"/>
    <lineage>
        <taxon>Eukaryota</taxon>
        <taxon>Metazoa</taxon>
        <taxon>Ecdysozoa</taxon>
        <taxon>Nematoda</taxon>
        <taxon>Chromadorea</taxon>
        <taxon>Rhabditida</taxon>
        <taxon>Spirurina</taxon>
        <taxon>Oxyuridomorpha</taxon>
        <taxon>Oxyuroidea</taxon>
        <taxon>Oxyuridae</taxon>
        <taxon>Syphacia</taxon>
    </lineage>
</organism>
<keyword evidence="5" id="KW-1185">Reference proteome</keyword>
<proteinExistence type="predicted"/>
<evidence type="ECO:0000313" key="5">
    <source>
        <dbReference type="Proteomes" id="UP000046393"/>
    </source>
</evidence>
<dbReference type="InterPro" id="IPR015943">
    <property type="entry name" value="WD40/YVTN_repeat-like_dom_sf"/>
</dbReference>
<evidence type="ECO:0000313" key="6">
    <source>
        <dbReference type="WBParaSite" id="SMUV_0000667901-mRNA-1"/>
    </source>
</evidence>
<dbReference type="InterPro" id="IPR001680">
    <property type="entry name" value="WD40_rpt"/>
</dbReference>
<dbReference type="InterPro" id="IPR019775">
    <property type="entry name" value="WD40_repeat_CS"/>
</dbReference>
<dbReference type="PANTHER" id="PTHR19919">
    <property type="entry name" value="WD REPEAT CONTAINING PROTEIN"/>
    <property type="match status" value="1"/>
</dbReference>
<name>A0A0N5APT9_9BILA</name>
<dbReference type="PROSITE" id="PS00678">
    <property type="entry name" value="WD_REPEATS_1"/>
    <property type="match status" value="2"/>
</dbReference>
<feature type="compositionally biased region" description="Pro residues" evidence="4">
    <location>
        <begin position="149"/>
        <end position="165"/>
    </location>
</feature>
<dbReference type="SMART" id="SM00320">
    <property type="entry name" value="WD40"/>
    <property type="match status" value="8"/>
</dbReference>
<dbReference type="InterPro" id="IPR036322">
    <property type="entry name" value="WD40_repeat_dom_sf"/>
</dbReference>
<dbReference type="SUPFAM" id="SSF50978">
    <property type="entry name" value="WD40 repeat-like"/>
    <property type="match status" value="2"/>
</dbReference>
<dbReference type="PROSITE" id="PS50294">
    <property type="entry name" value="WD_REPEATS_REGION"/>
    <property type="match status" value="2"/>
</dbReference>
<evidence type="ECO:0000256" key="2">
    <source>
        <dbReference type="ARBA" id="ARBA00022737"/>
    </source>
</evidence>
<evidence type="ECO:0000256" key="1">
    <source>
        <dbReference type="ARBA" id="ARBA00022574"/>
    </source>
</evidence>
<dbReference type="AlphaFoldDB" id="A0A0N5APT9"/>
<keyword evidence="2" id="KW-0677">Repeat</keyword>
<dbReference type="Pfam" id="PF00400">
    <property type="entry name" value="WD40"/>
    <property type="match status" value="2"/>
</dbReference>
<feature type="repeat" description="WD" evidence="3">
    <location>
        <begin position="434"/>
        <end position="470"/>
    </location>
</feature>
<feature type="repeat" description="WD" evidence="3">
    <location>
        <begin position="777"/>
        <end position="811"/>
    </location>
</feature>
<dbReference type="STRING" id="451379.A0A0N5APT9"/>
<keyword evidence="1 3" id="KW-0853">WD repeat</keyword>
<evidence type="ECO:0000256" key="3">
    <source>
        <dbReference type="PROSITE-ProRule" id="PRU00221"/>
    </source>
</evidence>